<sequence length="141" mass="15224">MFSGHPQLWSRGSGGLAVAVPGELRGLWEAHQRFGALPWSELVRPSVRLCERGTPVSSHLAAALEDFRDIVLGDPVLRETFTGPGGGLLQAGATMRNPRLAHTLRLVAEKGPKALYTGELASQLVDELGGVLSVRDLQMYR</sequence>
<dbReference type="GO" id="GO:0006751">
    <property type="term" value="P:glutathione catabolic process"/>
    <property type="evidence" value="ECO:0007669"/>
    <property type="project" value="InterPro"/>
</dbReference>
<dbReference type="EMBL" id="OE004341">
    <property type="protein sequence ID" value="CAD7461072.1"/>
    <property type="molecule type" value="Genomic_DNA"/>
</dbReference>
<proteinExistence type="predicted"/>
<evidence type="ECO:0008006" key="2">
    <source>
        <dbReference type="Google" id="ProtNLM"/>
    </source>
</evidence>
<dbReference type="SUPFAM" id="SSF56235">
    <property type="entry name" value="N-terminal nucleophile aminohydrolases (Ntn hydrolases)"/>
    <property type="match status" value="1"/>
</dbReference>
<name>A0A7R9NYI1_9NEOP</name>
<organism evidence="1">
    <name type="scientific">Timema tahoe</name>
    <dbReference type="NCBI Taxonomy" id="61484"/>
    <lineage>
        <taxon>Eukaryota</taxon>
        <taxon>Metazoa</taxon>
        <taxon>Ecdysozoa</taxon>
        <taxon>Arthropoda</taxon>
        <taxon>Hexapoda</taxon>
        <taxon>Insecta</taxon>
        <taxon>Pterygota</taxon>
        <taxon>Neoptera</taxon>
        <taxon>Polyneoptera</taxon>
        <taxon>Phasmatodea</taxon>
        <taxon>Timematodea</taxon>
        <taxon>Timematoidea</taxon>
        <taxon>Timematidae</taxon>
        <taxon>Timema</taxon>
    </lineage>
</organism>
<dbReference type="InterPro" id="IPR029055">
    <property type="entry name" value="Ntn_hydrolases_N"/>
</dbReference>
<evidence type="ECO:0000313" key="1">
    <source>
        <dbReference type="EMBL" id="CAD7461072.1"/>
    </source>
</evidence>
<dbReference type="PANTHER" id="PTHR11686">
    <property type="entry name" value="GAMMA GLUTAMYL TRANSPEPTIDASE"/>
    <property type="match status" value="1"/>
</dbReference>
<dbReference type="PANTHER" id="PTHR11686:SF9">
    <property type="entry name" value="RE13973P"/>
    <property type="match status" value="1"/>
</dbReference>
<dbReference type="InterPro" id="IPR000101">
    <property type="entry name" value="GGT_peptidase"/>
</dbReference>
<accession>A0A7R9NYI1</accession>
<dbReference type="GO" id="GO:0036374">
    <property type="term" value="F:glutathione hydrolase activity"/>
    <property type="evidence" value="ECO:0007669"/>
    <property type="project" value="InterPro"/>
</dbReference>
<dbReference type="PRINTS" id="PR01210">
    <property type="entry name" value="GGTRANSPTASE"/>
</dbReference>
<gene>
    <name evidence="1" type="ORF">TTEB3V08_LOCUS8985</name>
</gene>
<dbReference type="AlphaFoldDB" id="A0A7R9NYI1"/>
<dbReference type="GO" id="GO:0005886">
    <property type="term" value="C:plasma membrane"/>
    <property type="evidence" value="ECO:0007669"/>
    <property type="project" value="TreeGrafter"/>
</dbReference>
<reference evidence="1" key="1">
    <citation type="submission" date="2020-11" db="EMBL/GenBank/DDBJ databases">
        <authorList>
            <person name="Tran Van P."/>
        </authorList>
    </citation>
    <scope>NUCLEOTIDE SEQUENCE</scope>
</reference>
<protein>
    <recommendedName>
        <fullName evidence="2">Gamma-glutamyltranspeptidase</fullName>
    </recommendedName>
</protein>
<dbReference type="Pfam" id="PF01019">
    <property type="entry name" value="G_glu_transpept"/>
    <property type="match status" value="1"/>
</dbReference>